<feature type="compositionally biased region" description="Basic residues" evidence="1">
    <location>
        <begin position="157"/>
        <end position="169"/>
    </location>
</feature>
<name>A0A8T0HNS8_CERPU</name>
<feature type="compositionally biased region" description="Low complexity" evidence="1">
    <location>
        <begin position="94"/>
        <end position="108"/>
    </location>
</feature>
<evidence type="ECO:0000313" key="3">
    <source>
        <dbReference type="Proteomes" id="UP000822688"/>
    </source>
</evidence>
<dbReference type="Proteomes" id="UP000822688">
    <property type="component" value="Chromosome V"/>
</dbReference>
<evidence type="ECO:0000256" key="1">
    <source>
        <dbReference type="SAM" id="MobiDB-lite"/>
    </source>
</evidence>
<proteinExistence type="predicted"/>
<comment type="caution">
    <text evidence="2">The sequence shown here is derived from an EMBL/GenBank/DDBJ whole genome shotgun (WGS) entry which is preliminary data.</text>
</comment>
<evidence type="ECO:0000313" key="2">
    <source>
        <dbReference type="EMBL" id="KAG0572451.1"/>
    </source>
</evidence>
<sequence>MLFPAGSTWIWWASKNSAKVKPAAKPNNRISRPPGSESTYTTESANKRLKCGKSGSHILGSLARIALRRKKTCETQANKALFSASIATKTQLTLTTTNTESSNDSANTQETKARNNDRTQERFTLVQSCGTSHHPTLRETYSSSQLSKAPSSNDNKARHKHSYQHQYRQ</sequence>
<feature type="region of interest" description="Disordered" evidence="1">
    <location>
        <begin position="94"/>
        <end position="169"/>
    </location>
</feature>
<dbReference type="AlphaFoldDB" id="A0A8T0HNS8"/>
<accession>A0A8T0HNS8</accession>
<dbReference type="EMBL" id="CM026426">
    <property type="protein sequence ID" value="KAG0572451.1"/>
    <property type="molecule type" value="Genomic_DNA"/>
</dbReference>
<feature type="compositionally biased region" description="Basic and acidic residues" evidence="1">
    <location>
        <begin position="111"/>
        <end position="121"/>
    </location>
</feature>
<protein>
    <submittedName>
        <fullName evidence="2">Uncharacterized protein</fullName>
    </submittedName>
</protein>
<organism evidence="2 3">
    <name type="scientific">Ceratodon purpureus</name>
    <name type="common">Fire moss</name>
    <name type="synonym">Dicranum purpureum</name>
    <dbReference type="NCBI Taxonomy" id="3225"/>
    <lineage>
        <taxon>Eukaryota</taxon>
        <taxon>Viridiplantae</taxon>
        <taxon>Streptophyta</taxon>
        <taxon>Embryophyta</taxon>
        <taxon>Bryophyta</taxon>
        <taxon>Bryophytina</taxon>
        <taxon>Bryopsida</taxon>
        <taxon>Dicranidae</taxon>
        <taxon>Pseudoditrichales</taxon>
        <taxon>Ditrichaceae</taxon>
        <taxon>Ceratodon</taxon>
    </lineage>
</organism>
<reference evidence="2" key="1">
    <citation type="submission" date="2020-06" db="EMBL/GenBank/DDBJ databases">
        <title>WGS assembly of Ceratodon purpureus strain R40.</title>
        <authorList>
            <person name="Carey S.B."/>
            <person name="Jenkins J."/>
            <person name="Shu S."/>
            <person name="Lovell J.T."/>
            <person name="Sreedasyam A."/>
            <person name="Maumus F."/>
            <person name="Tiley G.P."/>
            <person name="Fernandez-Pozo N."/>
            <person name="Barry K."/>
            <person name="Chen C."/>
            <person name="Wang M."/>
            <person name="Lipzen A."/>
            <person name="Daum C."/>
            <person name="Saski C.A."/>
            <person name="Payton A.C."/>
            <person name="Mcbreen J.C."/>
            <person name="Conrad R.E."/>
            <person name="Kollar L.M."/>
            <person name="Olsson S."/>
            <person name="Huttunen S."/>
            <person name="Landis J.B."/>
            <person name="Wickett N.J."/>
            <person name="Johnson M.G."/>
            <person name="Rensing S.A."/>
            <person name="Grimwood J."/>
            <person name="Schmutz J."/>
            <person name="Mcdaniel S.F."/>
        </authorList>
    </citation>
    <scope>NUCLEOTIDE SEQUENCE</scope>
    <source>
        <strain evidence="2">R40</strain>
    </source>
</reference>
<keyword evidence="3" id="KW-1185">Reference proteome</keyword>
<feature type="region of interest" description="Disordered" evidence="1">
    <location>
        <begin position="23"/>
        <end position="45"/>
    </location>
</feature>
<gene>
    <name evidence="2" type="ORF">KC19_VG096300</name>
</gene>
<feature type="compositionally biased region" description="Polar residues" evidence="1">
    <location>
        <begin position="125"/>
        <end position="154"/>
    </location>
</feature>